<evidence type="ECO:0000313" key="2">
    <source>
        <dbReference type="Proteomes" id="UP000604046"/>
    </source>
</evidence>
<dbReference type="Proteomes" id="UP000604046">
    <property type="component" value="Unassembled WGS sequence"/>
</dbReference>
<protein>
    <submittedName>
        <fullName evidence="1">Uncharacterized protein</fullName>
    </submittedName>
</protein>
<gene>
    <name evidence="1" type="ORF">SNAT2548_LOCUS15813</name>
</gene>
<organism evidence="1 2">
    <name type="scientific">Symbiodinium natans</name>
    <dbReference type="NCBI Taxonomy" id="878477"/>
    <lineage>
        <taxon>Eukaryota</taxon>
        <taxon>Sar</taxon>
        <taxon>Alveolata</taxon>
        <taxon>Dinophyceae</taxon>
        <taxon>Suessiales</taxon>
        <taxon>Symbiodiniaceae</taxon>
        <taxon>Symbiodinium</taxon>
    </lineage>
</organism>
<keyword evidence="2" id="KW-1185">Reference proteome</keyword>
<dbReference type="AlphaFoldDB" id="A0A812N668"/>
<reference evidence="1" key="1">
    <citation type="submission" date="2021-02" db="EMBL/GenBank/DDBJ databases">
        <authorList>
            <person name="Dougan E. K."/>
            <person name="Rhodes N."/>
            <person name="Thang M."/>
            <person name="Chan C."/>
        </authorList>
    </citation>
    <scope>NUCLEOTIDE SEQUENCE</scope>
</reference>
<evidence type="ECO:0000313" key="1">
    <source>
        <dbReference type="EMBL" id="CAE7300582.1"/>
    </source>
</evidence>
<dbReference type="EMBL" id="CAJNDS010002065">
    <property type="protein sequence ID" value="CAE7300582.1"/>
    <property type="molecule type" value="Genomic_DNA"/>
</dbReference>
<name>A0A812N668_9DINO</name>
<proteinExistence type="predicted"/>
<sequence>MSLEPQDRTGRATADKLIDTTSRMEFTSRIFVPLEKGAVMRSFPKLRKTFAAATVTFNVTDDFPKAAATKMLSIMGICDQCPLQFAFYARIYRYHKQRLTDDRLVTVKRKYEWWELKLIHMVNDNNLESTLSAVYEHLKSKAEGYTAPSLQGGMLDALSVETRLAKKDLINLIDAFNGAEGDNLGSIQELVQRMLPHCHPSDHSQTAA</sequence>
<accession>A0A812N668</accession>
<comment type="caution">
    <text evidence="1">The sequence shown here is derived from an EMBL/GenBank/DDBJ whole genome shotgun (WGS) entry which is preliminary data.</text>
</comment>